<comment type="caution">
    <text evidence="2">The sequence shown here is derived from an EMBL/GenBank/DDBJ whole genome shotgun (WGS) entry which is preliminary data.</text>
</comment>
<dbReference type="Pfam" id="PF06945">
    <property type="entry name" value="DUF1289"/>
    <property type="match status" value="1"/>
</dbReference>
<evidence type="ECO:0000313" key="2">
    <source>
        <dbReference type="EMBL" id="PYE84115.1"/>
    </source>
</evidence>
<keyword evidence="3" id="KW-1185">Reference proteome</keyword>
<dbReference type="Proteomes" id="UP000248311">
    <property type="component" value="Unassembled WGS sequence"/>
</dbReference>
<dbReference type="EMBL" id="QJTE01000003">
    <property type="protein sequence ID" value="PYE84115.1"/>
    <property type="molecule type" value="Genomic_DNA"/>
</dbReference>
<dbReference type="OrthoDB" id="9811423at2"/>
<dbReference type="InterPro" id="IPR010710">
    <property type="entry name" value="DUF1289"/>
</dbReference>
<accession>A0A318SRY1</accession>
<sequence>MPDALPPEDAQDPCVKICRIDPASGLCTGCRRTTREIATWRAMSTEERREVLAELPTRRASPARRRGRATRRSEG</sequence>
<dbReference type="PANTHER" id="PTHR35175">
    <property type="entry name" value="DUF1289 DOMAIN-CONTAINING PROTEIN"/>
    <property type="match status" value="1"/>
</dbReference>
<feature type="compositionally biased region" description="Basic residues" evidence="1">
    <location>
        <begin position="61"/>
        <end position="75"/>
    </location>
</feature>
<dbReference type="RefSeq" id="WP_110814672.1">
    <property type="nucleotide sequence ID" value="NZ_QJTE01000003.1"/>
</dbReference>
<evidence type="ECO:0000256" key="1">
    <source>
        <dbReference type="SAM" id="MobiDB-lite"/>
    </source>
</evidence>
<proteinExistence type="predicted"/>
<feature type="region of interest" description="Disordered" evidence="1">
    <location>
        <begin position="54"/>
        <end position="75"/>
    </location>
</feature>
<organism evidence="2 3">
    <name type="scientific">Pseudoroseicyclus aestuarii</name>
    <dbReference type="NCBI Taxonomy" id="1795041"/>
    <lineage>
        <taxon>Bacteria</taxon>
        <taxon>Pseudomonadati</taxon>
        <taxon>Pseudomonadota</taxon>
        <taxon>Alphaproteobacteria</taxon>
        <taxon>Rhodobacterales</taxon>
        <taxon>Paracoccaceae</taxon>
        <taxon>Pseudoroseicyclus</taxon>
    </lineage>
</organism>
<dbReference type="PANTHER" id="PTHR35175:SF2">
    <property type="entry name" value="DUF1289 DOMAIN-CONTAINING PROTEIN"/>
    <property type="match status" value="1"/>
</dbReference>
<gene>
    <name evidence="2" type="ORF">DFP88_103482</name>
</gene>
<evidence type="ECO:0000313" key="3">
    <source>
        <dbReference type="Proteomes" id="UP000248311"/>
    </source>
</evidence>
<reference evidence="2 3" key="1">
    <citation type="submission" date="2018-06" db="EMBL/GenBank/DDBJ databases">
        <title>Genomic Encyclopedia of Type Strains, Phase III (KMG-III): the genomes of soil and plant-associated and newly described type strains.</title>
        <authorList>
            <person name="Whitman W."/>
        </authorList>
    </citation>
    <scope>NUCLEOTIDE SEQUENCE [LARGE SCALE GENOMIC DNA]</scope>
    <source>
        <strain evidence="2 3">CECT 9025</strain>
    </source>
</reference>
<dbReference type="AlphaFoldDB" id="A0A318SRY1"/>
<evidence type="ECO:0008006" key="4">
    <source>
        <dbReference type="Google" id="ProtNLM"/>
    </source>
</evidence>
<protein>
    <recommendedName>
        <fullName evidence="4">Fe-S protein YdhL (DUF1289 family)</fullName>
    </recommendedName>
</protein>
<name>A0A318SRY1_9RHOB</name>